<gene>
    <name evidence="2" type="ORF">CK203_047731</name>
</gene>
<evidence type="ECO:0000259" key="1">
    <source>
        <dbReference type="Pfam" id="PF03732"/>
    </source>
</evidence>
<accession>A0A438H1S4</accession>
<comment type="caution">
    <text evidence="2">The sequence shown here is derived from an EMBL/GenBank/DDBJ whole genome shotgun (WGS) entry which is preliminary data.</text>
</comment>
<sequence length="144" mass="16815">MEQFFKVAHVPNGERVSITSMYLADDRKLWWQTRMKDDAKSRKPQITTWETLKKKLKDQFLPTNTAWVARESLKRLRHIGSIRDYVKEFSSLMLDINCRGGLRPNFEGKGFMISLLPWLQQIAWWIPRGMAPIGAKICALIAHI</sequence>
<proteinExistence type="predicted"/>
<dbReference type="Pfam" id="PF03732">
    <property type="entry name" value="Retrotrans_gag"/>
    <property type="match status" value="1"/>
</dbReference>
<name>A0A438H1S4_VITVI</name>
<dbReference type="EMBL" id="QGNW01000297">
    <property type="protein sequence ID" value="RVW78349.1"/>
    <property type="molecule type" value="Genomic_DNA"/>
</dbReference>
<evidence type="ECO:0000313" key="3">
    <source>
        <dbReference type="Proteomes" id="UP000288805"/>
    </source>
</evidence>
<dbReference type="Proteomes" id="UP000288805">
    <property type="component" value="Unassembled WGS sequence"/>
</dbReference>
<organism evidence="2 3">
    <name type="scientific">Vitis vinifera</name>
    <name type="common">Grape</name>
    <dbReference type="NCBI Taxonomy" id="29760"/>
    <lineage>
        <taxon>Eukaryota</taxon>
        <taxon>Viridiplantae</taxon>
        <taxon>Streptophyta</taxon>
        <taxon>Embryophyta</taxon>
        <taxon>Tracheophyta</taxon>
        <taxon>Spermatophyta</taxon>
        <taxon>Magnoliopsida</taxon>
        <taxon>eudicotyledons</taxon>
        <taxon>Gunneridae</taxon>
        <taxon>Pentapetalae</taxon>
        <taxon>rosids</taxon>
        <taxon>Vitales</taxon>
        <taxon>Vitaceae</taxon>
        <taxon>Viteae</taxon>
        <taxon>Vitis</taxon>
    </lineage>
</organism>
<dbReference type="AlphaFoldDB" id="A0A438H1S4"/>
<evidence type="ECO:0000313" key="2">
    <source>
        <dbReference type="EMBL" id="RVW78349.1"/>
    </source>
</evidence>
<dbReference type="InterPro" id="IPR005162">
    <property type="entry name" value="Retrotrans_gag_dom"/>
</dbReference>
<feature type="domain" description="Retrotransposon gag" evidence="1">
    <location>
        <begin position="18"/>
        <end position="97"/>
    </location>
</feature>
<dbReference type="Gramene" id="Vitis03g01489.t01">
    <property type="protein sequence ID" value="Vitis03g01489.t01.CDS"/>
    <property type="gene ID" value="Vitis03g01489"/>
</dbReference>
<protein>
    <recommendedName>
        <fullName evidence="1">Retrotransposon gag domain-containing protein</fullName>
    </recommendedName>
</protein>
<reference evidence="2 3" key="1">
    <citation type="journal article" date="2018" name="PLoS Genet.">
        <title>Population sequencing reveals clonal diversity and ancestral inbreeding in the grapevine cultivar Chardonnay.</title>
        <authorList>
            <person name="Roach M.J."/>
            <person name="Johnson D.L."/>
            <person name="Bohlmann J."/>
            <person name="van Vuuren H.J."/>
            <person name="Jones S.J."/>
            <person name="Pretorius I.S."/>
            <person name="Schmidt S.A."/>
            <person name="Borneman A.R."/>
        </authorList>
    </citation>
    <scope>NUCLEOTIDE SEQUENCE [LARGE SCALE GENOMIC DNA]</scope>
    <source>
        <strain evidence="3">cv. Chardonnay</strain>
        <tissue evidence="2">Leaf</tissue>
    </source>
</reference>